<dbReference type="Pfam" id="PF02875">
    <property type="entry name" value="Mur_ligase_C"/>
    <property type="match status" value="1"/>
</dbReference>
<evidence type="ECO:0000256" key="10">
    <source>
        <dbReference type="HAMAP-Rule" id="MF_02019"/>
    </source>
</evidence>
<evidence type="ECO:0000259" key="13">
    <source>
        <dbReference type="Pfam" id="PF02875"/>
    </source>
</evidence>
<comment type="pathway">
    <text evidence="10 11">Cell wall biogenesis; peptidoglycan biosynthesis.</text>
</comment>
<evidence type="ECO:0000259" key="14">
    <source>
        <dbReference type="Pfam" id="PF08245"/>
    </source>
</evidence>
<dbReference type="Proteomes" id="UP001191082">
    <property type="component" value="Unassembled WGS sequence"/>
</dbReference>
<feature type="domain" description="Mur ligase central" evidence="14">
    <location>
        <begin position="108"/>
        <end position="296"/>
    </location>
</feature>
<dbReference type="InterPro" id="IPR051046">
    <property type="entry name" value="MurCDEF_CellWall_CoF430Synth"/>
</dbReference>
<dbReference type="InterPro" id="IPR036565">
    <property type="entry name" value="Mur-like_cat_sf"/>
</dbReference>
<dbReference type="GO" id="GO:0016874">
    <property type="term" value="F:ligase activity"/>
    <property type="evidence" value="ECO:0007669"/>
    <property type="project" value="UniProtKB-KW"/>
</dbReference>
<evidence type="ECO:0000256" key="5">
    <source>
        <dbReference type="ARBA" id="ARBA00022840"/>
    </source>
</evidence>
<evidence type="ECO:0000313" key="15">
    <source>
        <dbReference type="EMBL" id="TMV12752.1"/>
    </source>
</evidence>
<comment type="catalytic activity">
    <reaction evidence="10 11">
        <text>D-alanyl-D-alanine + UDP-N-acetyl-alpha-D-muramoyl-L-alanyl-gamma-D-glutamyl-meso-2,6-diaminopimelate + ATP = UDP-N-acetyl-alpha-D-muramoyl-L-alanyl-gamma-D-glutamyl-meso-2,6-diaminopimeloyl-D-alanyl-D-alanine + ADP + phosphate + H(+)</text>
        <dbReference type="Rhea" id="RHEA:28374"/>
        <dbReference type="ChEBI" id="CHEBI:15378"/>
        <dbReference type="ChEBI" id="CHEBI:30616"/>
        <dbReference type="ChEBI" id="CHEBI:43474"/>
        <dbReference type="ChEBI" id="CHEBI:57822"/>
        <dbReference type="ChEBI" id="CHEBI:61386"/>
        <dbReference type="ChEBI" id="CHEBI:83905"/>
        <dbReference type="ChEBI" id="CHEBI:456216"/>
        <dbReference type="EC" id="6.3.2.10"/>
    </reaction>
</comment>
<dbReference type="InterPro" id="IPR013221">
    <property type="entry name" value="Mur_ligase_cen"/>
</dbReference>
<evidence type="ECO:0000259" key="12">
    <source>
        <dbReference type="Pfam" id="PF01225"/>
    </source>
</evidence>
<feature type="binding site" evidence="10">
    <location>
        <begin position="110"/>
        <end position="116"/>
    </location>
    <ligand>
        <name>ATP</name>
        <dbReference type="ChEBI" id="CHEBI:30616"/>
    </ligand>
</feature>
<keyword evidence="16" id="KW-1185">Reference proteome</keyword>
<dbReference type="EMBL" id="VCPC01000002">
    <property type="protein sequence ID" value="TMV12752.1"/>
    <property type="molecule type" value="Genomic_DNA"/>
</dbReference>
<dbReference type="SUPFAM" id="SSF53623">
    <property type="entry name" value="MurD-like peptide ligases, catalytic domain"/>
    <property type="match status" value="1"/>
</dbReference>
<keyword evidence="5 10" id="KW-0067">ATP-binding</keyword>
<dbReference type="InterPro" id="IPR005863">
    <property type="entry name" value="UDP-N-AcMur_synth"/>
</dbReference>
<comment type="subcellular location">
    <subcellularLocation>
        <location evidence="10 11">Cytoplasm</location>
    </subcellularLocation>
</comment>
<dbReference type="HAMAP" id="MF_02019">
    <property type="entry name" value="MurF"/>
    <property type="match status" value="1"/>
</dbReference>
<comment type="similarity">
    <text evidence="10">Belongs to the MurCDEF family. MurF subfamily.</text>
</comment>
<keyword evidence="6 10" id="KW-0133">Cell shape</keyword>
<dbReference type="RefSeq" id="WP_138863307.1">
    <property type="nucleotide sequence ID" value="NZ_VCPC01000002.1"/>
</dbReference>
<feature type="domain" description="Mur ligase C-terminal" evidence="13">
    <location>
        <begin position="337"/>
        <end position="455"/>
    </location>
</feature>
<dbReference type="Pfam" id="PF01225">
    <property type="entry name" value="Mur_ligase"/>
    <property type="match status" value="1"/>
</dbReference>
<evidence type="ECO:0000256" key="3">
    <source>
        <dbReference type="ARBA" id="ARBA00022618"/>
    </source>
</evidence>
<evidence type="ECO:0000256" key="6">
    <source>
        <dbReference type="ARBA" id="ARBA00022960"/>
    </source>
</evidence>
<protein>
    <recommendedName>
        <fullName evidence="10 11">UDP-N-acetylmuramoyl-tripeptide--D-alanyl-D-alanine ligase</fullName>
        <ecNumber evidence="10 11">6.3.2.10</ecNumber>
    </recommendedName>
    <alternativeName>
        <fullName evidence="10">D-alanyl-D-alanine-adding enzyme</fullName>
    </alternativeName>
</protein>
<keyword evidence="8 10" id="KW-0131">Cell cycle</keyword>
<evidence type="ECO:0000256" key="9">
    <source>
        <dbReference type="ARBA" id="ARBA00023316"/>
    </source>
</evidence>
<dbReference type="InterPro" id="IPR036615">
    <property type="entry name" value="Mur_ligase_C_dom_sf"/>
</dbReference>
<comment type="caution">
    <text evidence="15">The sequence shown here is derived from an EMBL/GenBank/DDBJ whole genome shotgun (WGS) entry which is preliminary data.</text>
</comment>
<keyword evidence="3 10" id="KW-0132">Cell division</keyword>
<evidence type="ECO:0000313" key="16">
    <source>
        <dbReference type="Proteomes" id="UP001191082"/>
    </source>
</evidence>
<dbReference type="InterPro" id="IPR004101">
    <property type="entry name" value="Mur_ligase_C"/>
</dbReference>
<dbReference type="Gene3D" id="3.40.1390.10">
    <property type="entry name" value="MurE/MurF, N-terminal domain"/>
    <property type="match status" value="1"/>
</dbReference>
<dbReference type="PANTHER" id="PTHR43024">
    <property type="entry name" value="UDP-N-ACETYLMURAMOYL-TRIPEPTIDE--D-ALANYL-D-ALANINE LIGASE"/>
    <property type="match status" value="1"/>
</dbReference>
<evidence type="ECO:0000256" key="11">
    <source>
        <dbReference type="RuleBase" id="RU004136"/>
    </source>
</evidence>
<dbReference type="InterPro" id="IPR035911">
    <property type="entry name" value="MurE/MurF_N"/>
</dbReference>
<dbReference type="NCBIfam" id="TIGR01143">
    <property type="entry name" value="murF"/>
    <property type="match status" value="1"/>
</dbReference>
<dbReference type="SUPFAM" id="SSF63418">
    <property type="entry name" value="MurE/MurF N-terminal domain"/>
    <property type="match status" value="1"/>
</dbReference>
<dbReference type="EC" id="6.3.2.10" evidence="10 11"/>
<proteinExistence type="inferred from homology"/>
<keyword evidence="7 10" id="KW-0573">Peptidoglycan synthesis</keyword>
<dbReference type="PANTHER" id="PTHR43024:SF1">
    <property type="entry name" value="UDP-N-ACETYLMURAMOYL-TRIPEPTIDE--D-ALANYL-D-ALANINE LIGASE"/>
    <property type="match status" value="1"/>
</dbReference>
<sequence>MTAPLWTADEAAKATGGTATTDWQATGLSIDTRTLAPGDLFIALTAARDGHDFVAAALDKGAAAALVTHRPDGVAEDAPLLIVPDVQAGLEALGVAGRARTRARVVAITGSVGKTSTKEMLAGILGDQGQVHASVASYNNHWGVPLTLARMPAETEFAVIEIGMNHPGEIAPLARMARPHVALITTVAAAHLEAFDSVASIAVEKASILDGLEPGGVAVLNADIDTAAILAAKAADLRARTIGFGWQGTDFKLKDVQVTADATVVQAESDGAPLLFKLGTPGRHFAMNGLGALAAAQALGADMALAAMSLGRWTPYRGRGTRETIWLDPVETDLWLELIDDAYNANPTSMAAALEVLAAAPVRNGTGRVSKGRRIAFLGDMKELGGDAAAMHAELARHPALAKIDTIHCIGPMMAHLHKALPEAQRGQWAETSAEIAADVRHRLDSGDVVLAKGSLSMKVATVVDAIRKMGHARPDTVLAAEE</sequence>
<keyword evidence="2 10" id="KW-0436">Ligase</keyword>
<evidence type="ECO:0000256" key="7">
    <source>
        <dbReference type="ARBA" id="ARBA00022984"/>
    </source>
</evidence>
<dbReference type="SUPFAM" id="SSF53244">
    <property type="entry name" value="MurD-like peptide ligases, peptide-binding domain"/>
    <property type="match status" value="1"/>
</dbReference>
<gene>
    <name evidence="10 15" type="primary">murF</name>
    <name evidence="15" type="ORF">FGK64_08075</name>
</gene>
<reference evidence="15 16" key="1">
    <citation type="submission" date="2019-05" db="EMBL/GenBank/DDBJ databases">
        <title>Marivita sp. nov. isolated from sea sediment.</title>
        <authorList>
            <person name="Kim W."/>
        </authorList>
    </citation>
    <scope>NUCLEOTIDE SEQUENCE [LARGE SCALE GENOMIC DNA]</scope>
    <source>
        <strain evidence="15 16">CAU 1492</strain>
    </source>
</reference>
<comment type="function">
    <text evidence="10 11">Involved in cell wall formation. Catalyzes the final step in the synthesis of UDP-N-acetylmuramoyl-pentapeptide, the precursor of murein.</text>
</comment>
<evidence type="ECO:0000256" key="8">
    <source>
        <dbReference type="ARBA" id="ARBA00023306"/>
    </source>
</evidence>
<dbReference type="Gene3D" id="3.90.190.20">
    <property type="entry name" value="Mur ligase, C-terminal domain"/>
    <property type="match status" value="1"/>
</dbReference>
<dbReference type="InterPro" id="IPR000713">
    <property type="entry name" value="Mur_ligase_N"/>
</dbReference>
<dbReference type="Gene3D" id="3.40.1190.10">
    <property type="entry name" value="Mur-like, catalytic domain"/>
    <property type="match status" value="1"/>
</dbReference>
<feature type="domain" description="Mur ligase N-terminal catalytic" evidence="12">
    <location>
        <begin position="26"/>
        <end position="72"/>
    </location>
</feature>
<keyword evidence="1 10" id="KW-0963">Cytoplasm</keyword>
<organism evidence="15 16">
    <name type="scientific">Arenibacterium halophilum</name>
    <dbReference type="NCBI Taxonomy" id="2583821"/>
    <lineage>
        <taxon>Bacteria</taxon>
        <taxon>Pseudomonadati</taxon>
        <taxon>Pseudomonadota</taxon>
        <taxon>Alphaproteobacteria</taxon>
        <taxon>Rhodobacterales</taxon>
        <taxon>Paracoccaceae</taxon>
        <taxon>Arenibacterium</taxon>
    </lineage>
</organism>
<evidence type="ECO:0000256" key="4">
    <source>
        <dbReference type="ARBA" id="ARBA00022741"/>
    </source>
</evidence>
<keyword evidence="9 10" id="KW-0961">Cell wall biogenesis/degradation</keyword>
<dbReference type="Pfam" id="PF08245">
    <property type="entry name" value="Mur_ligase_M"/>
    <property type="match status" value="1"/>
</dbReference>
<evidence type="ECO:0000256" key="2">
    <source>
        <dbReference type="ARBA" id="ARBA00022598"/>
    </source>
</evidence>
<accession>A0ABY2X8P8</accession>
<evidence type="ECO:0000256" key="1">
    <source>
        <dbReference type="ARBA" id="ARBA00022490"/>
    </source>
</evidence>
<name>A0ABY2X8P8_9RHOB</name>
<keyword evidence="4 10" id="KW-0547">Nucleotide-binding</keyword>